<dbReference type="InterPro" id="IPR015800">
    <property type="entry name" value="Cu_amine_oxidase_N2"/>
</dbReference>
<keyword evidence="5 9" id="KW-0560">Oxidoreductase</keyword>
<dbReference type="PRINTS" id="PR00766">
    <property type="entry name" value="CUDAOXIDASE"/>
</dbReference>
<dbReference type="InParanoid" id="A0A316YBY1"/>
<dbReference type="GO" id="GO:0008131">
    <property type="term" value="F:primary methylamine oxidase activity"/>
    <property type="evidence" value="ECO:0007669"/>
    <property type="project" value="InterPro"/>
</dbReference>
<sequence>MRCSFAAVSGFLALIGAVQAAPKAERLRLPIAYAQKLAAVQEATAPAAKAVVQDSVANASQIDPSYAPTVTAPKDNVFASLTNDEAAAVIKFCHEQDSLNLTAAENATAWDNQITVVDVLMPNKTDALAYLDGDGDKPKRYAVVTVSHGASEEPYIEFIGVGPLPVTAETSLVDLSWLSTKGQARVHKYNADEDAWGDWFAEIASDIQDITKDLINGTVTGSDDDDFDIWGVDPLWHRDGRVVQWVTFWAHVSEDTFGYDATTLLPQGLFFRADTTGREKANWAVTGWLYNDQFFASTKEFRAAWASGTLKKTEQTNSPLVASYEDAWYGTDRVGDAYPDDERLPPVEVAPDGQRFKVDEDRRYVEWMDFSFYFTFTRDTGLRLYDVTYGGKRILFELGLQEAVAHYAGNDPVQAGTSYLDTYYGFGPYAFQLVKGYDCPAYATYFNATFHAAEESKTHRDAICVFERDMGGPIQRHSSGSYISVTKDIALVLRTVSTVGNYDYTFSYTFHLDGTIETKVSASGYIQSAFYAGNEEYGYQIRKGLSGSMHDHVLTFKADMDIGGTKNSVAKHAVVPVEVDYPWNDGLKRNTMHLQRSYLDQETGFNWGGGTHSLLLIVNKDETDDFGQPIGYRIMPSIGNGHSLTIKDSPNLLNSAHFTQEHVYFTKQKDTEPRVANAMNSVDPAHPIVDFGKFLDGESLDQEDVVVWFNLGMLHVPDQTDLPNTVQTKAQASMLISPHNYLPSNPARRSRQMVRIDYGTEGKASKLHTFGKKVRPEGTIDAAAAYPNLWSYAGDEGVRKFPYDPDHPFNETDSIA</sequence>
<evidence type="ECO:0000256" key="4">
    <source>
        <dbReference type="ARBA" id="ARBA00022772"/>
    </source>
</evidence>
<dbReference type="EMBL" id="KZ819642">
    <property type="protein sequence ID" value="PWN86792.1"/>
    <property type="molecule type" value="Genomic_DNA"/>
</dbReference>
<dbReference type="OrthoDB" id="3341590at2759"/>
<feature type="domain" description="Copper amine oxidase N2-terminal" evidence="12">
    <location>
        <begin position="88"/>
        <end position="165"/>
    </location>
</feature>
<dbReference type="Pfam" id="PF09248">
    <property type="entry name" value="DUF1965"/>
    <property type="match status" value="1"/>
</dbReference>
<evidence type="ECO:0000256" key="3">
    <source>
        <dbReference type="ARBA" id="ARBA00022723"/>
    </source>
</evidence>
<evidence type="ECO:0000256" key="1">
    <source>
        <dbReference type="ARBA" id="ARBA00001935"/>
    </source>
</evidence>
<dbReference type="SUPFAM" id="SSF54416">
    <property type="entry name" value="Amine oxidase N-terminal region"/>
    <property type="match status" value="2"/>
</dbReference>
<keyword evidence="15" id="KW-1185">Reference proteome</keyword>
<evidence type="ECO:0000259" key="12">
    <source>
        <dbReference type="Pfam" id="PF02727"/>
    </source>
</evidence>
<keyword evidence="6 9" id="KW-0186">Copper</keyword>
<dbReference type="FunFam" id="3.10.450.40:FF:000018">
    <property type="entry name" value="Amine oxidase"/>
    <property type="match status" value="1"/>
</dbReference>
<comment type="cofactor">
    <cofactor evidence="1">
        <name>Cu cation</name>
        <dbReference type="ChEBI" id="CHEBI:23378"/>
    </cofactor>
</comment>
<accession>A0A316YBY1</accession>
<organism evidence="14 15">
    <name type="scientific">Acaromyces ingoldii</name>
    <dbReference type="NCBI Taxonomy" id="215250"/>
    <lineage>
        <taxon>Eukaryota</taxon>
        <taxon>Fungi</taxon>
        <taxon>Dikarya</taxon>
        <taxon>Basidiomycota</taxon>
        <taxon>Ustilaginomycotina</taxon>
        <taxon>Exobasidiomycetes</taxon>
        <taxon>Exobasidiales</taxon>
        <taxon>Cryptobasidiaceae</taxon>
        <taxon>Acaromyces</taxon>
    </lineage>
</organism>
<dbReference type="GO" id="GO:0005507">
    <property type="term" value="F:copper ion binding"/>
    <property type="evidence" value="ECO:0007669"/>
    <property type="project" value="InterPro"/>
</dbReference>
<dbReference type="InterPro" id="IPR016182">
    <property type="entry name" value="Cu_amine_oxidase_N-reg"/>
</dbReference>
<comment type="PTM">
    <text evidence="8 9">Topaquinone (TPQ) is generated by copper-dependent autoxidation of a specific tyrosyl residue.</text>
</comment>
<evidence type="ECO:0000313" key="15">
    <source>
        <dbReference type="Proteomes" id="UP000245768"/>
    </source>
</evidence>
<dbReference type="Proteomes" id="UP000245768">
    <property type="component" value="Unassembled WGS sequence"/>
</dbReference>
<evidence type="ECO:0000256" key="9">
    <source>
        <dbReference type="RuleBase" id="RU000672"/>
    </source>
</evidence>
<dbReference type="InterPro" id="IPR000269">
    <property type="entry name" value="Cu_amine_oxidase"/>
</dbReference>
<comment type="cofactor">
    <cofactor evidence="9">
        <name>Cu cation</name>
        <dbReference type="ChEBI" id="CHEBI:23378"/>
    </cofactor>
    <text evidence="9">Contains 1 topaquinone per subunit.</text>
</comment>
<evidence type="ECO:0000256" key="6">
    <source>
        <dbReference type="ARBA" id="ARBA00023008"/>
    </source>
</evidence>
<dbReference type="InterPro" id="IPR015798">
    <property type="entry name" value="Cu_amine_oxidase_C"/>
</dbReference>
<evidence type="ECO:0000256" key="10">
    <source>
        <dbReference type="SAM" id="SignalP"/>
    </source>
</evidence>
<feature type="chain" id="PRO_5016326892" description="Amine oxidase" evidence="10">
    <location>
        <begin position="21"/>
        <end position="816"/>
    </location>
</feature>
<feature type="domain" description="DUF1965" evidence="13">
    <location>
        <begin position="262"/>
        <end position="335"/>
    </location>
</feature>
<evidence type="ECO:0000256" key="7">
    <source>
        <dbReference type="PIRSR" id="PIRSR600269-50"/>
    </source>
</evidence>
<dbReference type="STRING" id="215250.A0A316YBY1"/>
<evidence type="ECO:0000256" key="2">
    <source>
        <dbReference type="ARBA" id="ARBA00007983"/>
    </source>
</evidence>
<dbReference type="FunFam" id="2.70.98.20:FF:000002">
    <property type="entry name" value="Amine oxidase"/>
    <property type="match status" value="1"/>
</dbReference>
<feature type="domain" description="Copper amine oxidase catalytic" evidence="11">
    <location>
        <begin position="349"/>
        <end position="747"/>
    </location>
</feature>
<evidence type="ECO:0000259" key="11">
    <source>
        <dbReference type="Pfam" id="PF01179"/>
    </source>
</evidence>
<dbReference type="RefSeq" id="XP_025373990.1">
    <property type="nucleotide sequence ID" value="XM_025518436.1"/>
</dbReference>
<dbReference type="Gene3D" id="3.10.450.40">
    <property type="match status" value="2"/>
</dbReference>
<evidence type="ECO:0000313" key="14">
    <source>
        <dbReference type="EMBL" id="PWN86792.1"/>
    </source>
</evidence>
<dbReference type="GO" id="GO:0048038">
    <property type="term" value="F:quinone binding"/>
    <property type="evidence" value="ECO:0007669"/>
    <property type="project" value="InterPro"/>
</dbReference>
<dbReference type="GO" id="GO:0009308">
    <property type="term" value="P:amine metabolic process"/>
    <property type="evidence" value="ECO:0007669"/>
    <property type="project" value="UniProtKB-UniRule"/>
</dbReference>
<reference evidence="14 15" key="1">
    <citation type="journal article" date="2018" name="Mol. Biol. Evol.">
        <title>Broad Genomic Sampling Reveals a Smut Pathogenic Ancestry of the Fungal Clade Ustilaginomycotina.</title>
        <authorList>
            <person name="Kijpornyongpan T."/>
            <person name="Mondo S.J."/>
            <person name="Barry K."/>
            <person name="Sandor L."/>
            <person name="Lee J."/>
            <person name="Lipzen A."/>
            <person name="Pangilinan J."/>
            <person name="LaButti K."/>
            <person name="Hainaut M."/>
            <person name="Henrissat B."/>
            <person name="Grigoriev I.V."/>
            <person name="Spatafora J.W."/>
            <person name="Aime M.C."/>
        </authorList>
    </citation>
    <scope>NUCLEOTIDE SEQUENCE [LARGE SCALE GENOMIC DNA]</scope>
    <source>
        <strain evidence="14 15">MCA 4198</strain>
    </source>
</reference>
<dbReference type="GO" id="GO:0005886">
    <property type="term" value="C:plasma membrane"/>
    <property type="evidence" value="ECO:0007669"/>
    <property type="project" value="TreeGrafter"/>
</dbReference>
<protein>
    <recommendedName>
        <fullName evidence="9">Amine oxidase</fullName>
        <ecNumber evidence="9">1.4.3.-</ecNumber>
    </recommendedName>
</protein>
<evidence type="ECO:0000259" key="13">
    <source>
        <dbReference type="Pfam" id="PF09248"/>
    </source>
</evidence>
<dbReference type="PANTHER" id="PTHR10638:SF20">
    <property type="entry name" value="AMINE OXIDASE"/>
    <property type="match status" value="1"/>
</dbReference>
<dbReference type="InterPro" id="IPR015328">
    <property type="entry name" value="DUF1965"/>
</dbReference>
<evidence type="ECO:0000256" key="5">
    <source>
        <dbReference type="ARBA" id="ARBA00023002"/>
    </source>
</evidence>
<gene>
    <name evidence="14" type="ORF">FA10DRAFT_199993</name>
</gene>
<dbReference type="PANTHER" id="PTHR10638">
    <property type="entry name" value="COPPER AMINE OXIDASE"/>
    <property type="match status" value="1"/>
</dbReference>
<evidence type="ECO:0000256" key="8">
    <source>
        <dbReference type="PIRSR" id="PIRSR600269-51"/>
    </source>
</evidence>
<dbReference type="PROSITE" id="PS01164">
    <property type="entry name" value="COPPER_AMINE_OXID_1"/>
    <property type="match status" value="1"/>
</dbReference>
<dbReference type="SUPFAM" id="SSF49998">
    <property type="entry name" value="Amine oxidase catalytic domain"/>
    <property type="match status" value="1"/>
</dbReference>
<dbReference type="Pfam" id="PF02727">
    <property type="entry name" value="Cu_amine_oxidN2"/>
    <property type="match status" value="1"/>
</dbReference>
<dbReference type="InterPro" id="IPR036460">
    <property type="entry name" value="Cu_amine_oxidase_C_sf"/>
</dbReference>
<keyword evidence="4 7" id="KW-0801">TPQ</keyword>
<comment type="similarity">
    <text evidence="2 9">Belongs to the copper/topaquinone oxidase family.</text>
</comment>
<feature type="signal peptide" evidence="10">
    <location>
        <begin position="1"/>
        <end position="20"/>
    </location>
</feature>
<dbReference type="InterPro" id="IPR049948">
    <property type="entry name" value="Cu_Am_ox_TPQ-bd"/>
</dbReference>
<keyword evidence="10" id="KW-0732">Signal</keyword>
<proteinExistence type="inferred from homology"/>
<dbReference type="AlphaFoldDB" id="A0A316YBY1"/>
<feature type="modified residue" description="2',4',5'-topaquinone" evidence="8">
    <location>
        <position position="502"/>
    </location>
</feature>
<dbReference type="Gene3D" id="2.70.98.20">
    <property type="entry name" value="Copper amine oxidase, catalytic domain"/>
    <property type="match status" value="1"/>
</dbReference>
<feature type="active site" description="Schiff-base intermediate with substrate; via topaquinone" evidence="7">
    <location>
        <position position="502"/>
    </location>
</feature>
<dbReference type="GeneID" id="37040352"/>
<name>A0A316YBY1_9BASI</name>
<feature type="active site" description="Proton acceptor" evidence="7">
    <location>
        <position position="421"/>
    </location>
</feature>
<dbReference type="EC" id="1.4.3.-" evidence="9"/>
<keyword evidence="3 9" id="KW-0479">Metal-binding</keyword>
<dbReference type="Pfam" id="PF01179">
    <property type="entry name" value="Cu_amine_oxid"/>
    <property type="match status" value="1"/>
</dbReference>